<sequence length="69" mass="8290">MKNELADYKKISAKIENDALLLQTHIKELENLLARAYFLNELFKETLQEHKVEFHHPLIDDETTEKYKF</sequence>
<evidence type="ECO:0000313" key="2">
    <source>
        <dbReference type="Proteomes" id="UP000242765"/>
    </source>
</evidence>
<keyword evidence="2" id="KW-1185">Reference proteome</keyword>
<name>A0A1Y3CFR1_9GAMM</name>
<proteinExistence type="predicted"/>
<reference evidence="1 2" key="1">
    <citation type="submission" date="2017-04" db="EMBL/GenBank/DDBJ databases">
        <title>High diversity of culturable Acinetobacter species in natural soil and water ecosystems.</title>
        <authorList>
            <person name="Nemec A."/>
            <person name="Radolfova-Krizova L."/>
        </authorList>
    </citation>
    <scope>NUCLEOTIDE SEQUENCE [LARGE SCALE GENOMIC DNA]</scope>
    <source>
        <strain evidence="1 2">ANC 4999</strain>
    </source>
</reference>
<dbReference type="AlphaFoldDB" id="A0A1Y3CFR1"/>
<dbReference type="EMBL" id="NEGB01000004">
    <property type="protein sequence ID" value="OTG65460.1"/>
    <property type="molecule type" value="Genomic_DNA"/>
</dbReference>
<dbReference type="RefSeq" id="WP_086203523.1">
    <property type="nucleotide sequence ID" value="NZ_NEGB01000004.1"/>
</dbReference>
<evidence type="ECO:0000313" key="1">
    <source>
        <dbReference type="EMBL" id="OTG65460.1"/>
    </source>
</evidence>
<accession>A0A1Y3CFR1</accession>
<organism evidence="1 2">
    <name type="scientific">Acinetobacter silvestris</name>
    <dbReference type="NCBI Taxonomy" id="1977882"/>
    <lineage>
        <taxon>Bacteria</taxon>
        <taxon>Pseudomonadati</taxon>
        <taxon>Pseudomonadota</taxon>
        <taxon>Gammaproteobacteria</taxon>
        <taxon>Moraxellales</taxon>
        <taxon>Moraxellaceae</taxon>
        <taxon>Acinetobacter</taxon>
    </lineage>
</organism>
<comment type="caution">
    <text evidence="1">The sequence shown here is derived from an EMBL/GenBank/DDBJ whole genome shotgun (WGS) entry which is preliminary data.</text>
</comment>
<dbReference type="Proteomes" id="UP000242765">
    <property type="component" value="Unassembled WGS sequence"/>
</dbReference>
<gene>
    <name evidence="1" type="ORF">B9T28_08325</name>
</gene>
<protein>
    <submittedName>
        <fullName evidence="1">Uncharacterized protein</fullName>
    </submittedName>
</protein>